<evidence type="ECO:0000313" key="3">
    <source>
        <dbReference type="Proteomes" id="UP000008827"/>
    </source>
</evidence>
<keyword evidence="3" id="KW-1185">Reference proteome</keyword>
<dbReference type="EnsemblPlants" id="KRH10830">
    <property type="protein sequence ID" value="KRH10830"/>
    <property type="gene ID" value="GLYMA_15G071700"/>
</dbReference>
<dbReference type="AlphaFoldDB" id="K7MA41"/>
<gene>
    <name evidence="1" type="ORF">GLYMA_15G071700</name>
</gene>
<accession>K7MA41</accession>
<dbReference type="HOGENOM" id="CLU_2642942_0_0_1"/>
<reference evidence="2" key="2">
    <citation type="submission" date="2018-02" db="UniProtKB">
        <authorList>
            <consortium name="EnsemblPlants"/>
        </authorList>
    </citation>
    <scope>IDENTIFICATION</scope>
    <source>
        <strain evidence="2">Williams 82</strain>
    </source>
</reference>
<protein>
    <submittedName>
        <fullName evidence="1 2">Uncharacterized protein</fullName>
    </submittedName>
</protein>
<name>K7MA41_SOYBN</name>
<organism evidence="2">
    <name type="scientific">Glycine max</name>
    <name type="common">Soybean</name>
    <name type="synonym">Glycine hispida</name>
    <dbReference type="NCBI Taxonomy" id="3847"/>
    <lineage>
        <taxon>Eukaryota</taxon>
        <taxon>Viridiplantae</taxon>
        <taxon>Streptophyta</taxon>
        <taxon>Embryophyta</taxon>
        <taxon>Tracheophyta</taxon>
        <taxon>Spermatophyta</taxon>
        <taxon>Magnoliopsida</taxon>
        <taxon>eudicotyledons</taxon>
        <taxon>Gunneridae</taxon>
        <taxon>Pentapetalae</taxon>
        <taxon>rosids</taxon>
        <taxon>fabids</taxon>
        <taxon>Fabales</taxon>
        <taxon>Fabaceae</taxon>
        <taxon>Papilionoideae</taxon>
        <taxon>50 kb inversion clade</taxon>
        <taxon>NPAAA clade</taxon>
        <taxon>indigoferoid/millettioid clade</taxon>
        <taxon>Phaseoleae</taxon>
        <taxon>Glycine</taxon>
        <taxon>Glycine subgen. Soja</taxon>
    </lineage>
</organism>
<evidence type="ECO:0000313" key="2">
    <source>
        <dbReference type="EnsemblPlants" id="KRH10830"/>
    </source>
</evidence>
<dbReference type="PaxDb" id="3847-GLYMA15G07765.1"/>
<dbReference type="Proteomes" id="UP000008827">
    <property type="component" value="Chromosome 15"/>
</dbReference>
<reference evidence="1 2" key="1">
    <citation type="journal article" date="2010" name="Nature">
        <title>Genome sequence of the palaeopolyploid soybean.</title>
        <authorList>
            <person name="Schmutz J."/>
            <person name="Cannon S.B."/>
            <person name="Schlueter J."/>
            <person name="Ma J."/>
            <person name="Mitros T."/>
            <person name="Nelson W."/>
            <person name="Hyten D.L."/>
            <person name="Song Q."/>
            <person name="Thelen J.J."/>
            <person name="Cheng J."/>
            <person name="Xu D."/>
            <person name="Hellsten U."/>
            <person name="May G.D."/>
            <person name="Yu Y."/>
            <person name="Sakurai T."/>
            <person name="Umezawa T."/>
            <person name="Bhattacharyya M.K."/>
            <person name="Sandhu D."/>
            <person name="Valliyodan B."/>
            <person name="Lindquist E."/>
            <person name="Peto M."/>
            <person name="Grant D."/>
            <person name="Shu S."/>
            <person name="Goodstein D."/>
            <person name="Barry K."/>
            <person name="Futrell-Griggs M."/>
            <person name="Abernathy B."/>
            <person name="Du J."/>
            <person name="Tian Z."/>
            <person name="Zhu L."/>
            <person name="Gill N."/>
            <person name="Joshi T."/>
            <person name="Libault M."/>
            <person name="Sethuraman A."/>
            <person name="Zhang X.-C."/>
            <person name="Shinozaki K."/>
            <person name="Nguyen H.T."/>
            <person name="Wing R.A."/>
            <person name="Cregan P."/>
            <person name="Specht J."/>
            <person name="Grimwood J."/>
            <person name="Rokhsar D."/>
            <person name="Stacey G."/>
            <person name="Shoemaker R.C."/>
            <person name="Jackson S.A."/>
        </authorList>
    </citation>
    <scope>NUCLEOTIDE SEQUENCE [LARGE SCALE GENOMIC DNA]</scope>
    <source>
        <strain evidence="2">cv. Williams 82</strain>
        <tissue evidence="1">Callus</tissue>
    </source>
</reference>
<sequence length="77" mass="9059">MDYHNEFNNHHFVDILPQSYVKYIIFMSHPKKDCIQSMTGLSLMIKMRNNVFSNHKEGTINVFSPNSSCLVNSWFMT</sequence>
<reference evidence="1" key="3">
    <citation type="submission" date="2018-07" db="EMBL/GenBank/DDBJ databases">
        <title>WGS assembly of Glycine max.</title>
        <authorList>
            <person name="Schmutz J."/>
            <person name="Cannon S."/>
            <person name="Schlueter J."/>
            <person name="Ma J."/>
            <person name="Mitros T."/>
            <person name="Nelson W."/>
            <person name="Hyten D."/>
            <person name="Song Q."/>
            <person name="Thelen J."/>
            <person name="Cheng J."/>
            <person name="Xu D."/>
            <person name="Hellsten U."/>
            <person name="May G."/>
            <person name="Yu Y."/>
            <person name="Sakurai T."/>
            <person name="Umezawa T."/>
            <person name="Bhattacharyya M."/>
            <person name="Sandhu D."/>
            <person name="Valliyodan B."/>
            <person name="Lindquist E."/>
            <person name="Peto M."/>
            <person name="Grant D."/>
            <person name="Shu S."/>
            <person name="Goodstein D."/>
            <person name="Barry K."/>
            <person name="Futrell-Griggs M."/>
            <person name="Abernathy B."/>
            <person name="Du J."/>
            <person name="Tian Z."/>
            <person name="Zhu L."/>
            <person name="Gill N."/>
            <person name="Joshi T."/>
            <person name="Libault M."/>
            <person name="Sethuraman A."/>
            <person name="Zhang X."/>
            <person name="Shinozaki K."/>
            <person name="Nguyen H."/>
            <person name="Wing R."/>
            <person name="Cregan P."/>
            <person name="Specht J."/>
            <person name="Grimwood J."/>
            <person name="Rokhsar D."/>
            <person name="Stacey G."/>
            <person name="Shoemaker R."/>
            <person name="Jackson S."/>
        </authorList>
    </citation>
    <scope>NUCLEOTIDE SEQUENCE</scope>
    <source>
        <tissue evidence="1">Callus</tissue>
    </source>
</reference>
<dbReference type="InParanoid" id="K7MA41"/>
<dbReference type="EMBL" id="CM000848">
    <property type="protein sequence ID" value="KRH10830.1"/>
    <property type="molecule type" value="Genomic_DNA"/>
</dbReference>
<evidence type="ECO:0000313" key="1">
    <source>
        <dbReference type="EMBL" id="KRH10830.1"/>
    </source>
</evidence>
<dbReference type="Gramene" id="KRH10830">
    <property type="protein sequence ID" value="KRH10830"/>
    <property type="gene ID" value="GLYMA_15G071700"/>
</dbReference>
<proteinExistence type="predicted"/>